<dbReference type="HOGENOM" id="CLU_060920_0_0_7"/>
<dbReference type="Proteomes" id="UP000019141">
    <property type="component" value="Unassembled WGS sequence"/>
</dbReference>
<comment type="cofactor">
    <cofactor evidence="1">
        <name>[4Fe-4S] cluster</name>
        <dbReference type="ChEBI" id="CHEBI:49883"/>
    </cofactor>
</comment>
<dbReference type="InterPro" id="IPR007197">
    <property type="entry name" value="rSAM"/>
</dbReference>
<accession>W4LLG3</accession>
<dbReference type="GO" id="GO:0051539">
    <property type="term" value="F:4 iron, 4 sulfur cluster binding"/>
    <property type="evidence" value="ECO:0007669"/>
    <property type="project" value="UniProtKB-KW"/>
</dbReference>
<dbReference type="SUPFAM" id="SSF102114">
    <property type="entry name" value="Radical SAM enzymes"/>
    <property type="match status" value="1"/>
</dbReference>
<evidence type="ECO:0000256" key="3">
    <source>
        <dbReference type="ARBA" id="ARBA00022691"/>
    </source>
</evidence>
<dbReference type="InterPro" id="IPR005911">
    <property type="entry name" value="YhcC-like"/>
</dbReference>
<dbReference type="InterPro" id="IPR023404">
    <property type="entry name" value="rSAM_horseshoe"/>
</dbReference>
<dbReference type="PANTHER" id="PTHR11135">
    <property type="entry name" value="HISTONE ACETYLTRANSFERASE-RELATED"/>
    <property type="match status" value="1"/>
</dbReference>
<dbReference type="PROSITE" id="PS51918">
    <property type="entry name" value="RADICAL_SAM"/>
    <property type="match status" value="1"/>
</dbReference>
<keyword evidence="6" id="KW-0411">Iron-sulfur</keyword>
<keyword evidence="5" id="KW-0408">Iron</keyword>
<evidence type="ECO:0000259" key="7">
    <source>
        <dbReference type="PROSITE" id="PS51918"/>
    </source>
</evidence>
<comment type="caution">
    <text evidence="8">The sequence shown here is derived from an EMBL/GenBank/DDBJ whole genome shotgun (WGS) entry which is preliminary data.</text>
</comment>
<dbReference type="InterPro" id="IPR032432">
    <property type="entry name" value="Radical_SAM_C"/>
</dbReference>
<dbReference type="SMART" id="SM00729">
    <property type="entry name" value="Elp3"/>
    <property type="match status" value="1"/>
</dbReference>
<dbReference type="InterPro" id="IPR006638">
    <property type="entry name" value="Elp3/MiaA/NifB-like_rSAM"/>
</dbReference>
<name>W4LLG3_ENTF1</name>
<keyword evidence="3" id="KW-0949">S-adenosyl-L-methionine</keyword>
<dbReference type="NCBIfam" id="TIGR01212">
    <property type="entry name" value="TIGR01212 family radical SAM protein"/>
    <property type="match status" value="1"/>
</dbReference>
<protein>
    <recommendedName>
        <fullName evidence="7">Radical SAM core domain-containing protein</fullName>
    </recommendedName>
</protein>
<keyword evidence="4" id="KW-0479">Metal-binding</keyword>
<evidence type="ECO:0000256" key="5">
    <source>
        <dbReference type="ARBA" id="ARBA00023004"/>
    </source>
</evidence>
<evidence type="ECO:0000313" key="8">
    <source>
        <dbReference type="EMBL" id="ETW98560.1"/>
    </source>
</evidence>
<dbReference type="InterPro" id="IPR039661">
    <property type="entry name" value="ELP3"/>
</dbReference>
<dbReference type="SFLD" id="SFLDG01091">
    <property type="entry name" value="uncharacterized_CHP01210-like"/>
    <property type="match status" value="1"/>
</dbReference>
<sequence>MASTSALAPVKPRYVSYVSHLRQTFGCRVHKVSIDAGFTCPNRDGSVTTGGCIYCNNTSFSPANRRLSITEQVEKGVAFLRRRYGAEKFIAYFQAYTNTYADIAHLQNLYDEALACDDIVGLAIGTRPDCVPDTVLDLLASYASHTYLWLELGLESGHDQTLALINRGHNVAAFDDAVSRARLRNLNLCAHVILGLPGETPDDMRATVRHLADLRLDAIKLHHLHIVRQTVLEKMYRQDKIDLLSLDAYASLVADCLELLPPDTIIMRLMGDAPHDMLVAPTWSQDKRAALNRIEQELERRDVYQGSAYIRPLRPN</sequence>
<dbReference type="PATRIC" id="fig|1429438.4.peg.3562"/>
<dbReference type="PANTHER" id="PTHR11135:SF1">
    <property type="entry name" value="PROTEIN YHCC"/>
    <property type="match status" value="1"/>
</dbReference>
<feature type="domain" description="Radical SAM core" evidence="7">
    <location>
        <begin position="24"/>
        <end position="263"/>
    </location>
</feature>
<evidence type="ECO:0000256" key="4">
    <source>
        <dbReference type="ARBA" id="ARBA00022723"/>
    </source>
</evidence>
<dbReference type="Gene3D" id="3.80.30.20">
    <property type="entry name" value="tm_1862 like domain"/>
    <property type="match status" value="1"/>
</dbReference>
<evidence type="ECO:0000256" key="6">
    <source>
        <dbReference type="ARBA" id="ARBA00023014"/>
    </source>
</evidence>
<dbReference type="Pfam" id="PF16199">
    <property type="entry name" value="Radical_SAM_C"/>
    <property type="match status" value="1"/>
</dbReference>
<evidence type="ECO:0000256" key="2">
    <source>
        <dbReference type="ARBA" id="ARBA00022485"/>
    </source>
</evidence>
<keyword evidence="9" id="KW-1185">Reference proteome</keyword>
<dbReference type="CDD" id="cd01335">
    <property type="entry name" value="Radical_SAM"/>
    <property type="match status" value="1"/>
</dbReference>
<dbReference type="InterPro" id="IPR058240">
    <property type="entry name" value="rSAM_sf"/>
</dbReference>
<evidence type="ECO:0000313" key="9">
    <source>
        <dbReference type="Proteomes" id="UP000019141"/>
    </source>
</evidence>
<dbReference type="GO" id="GO:0046872">
    <property type="term" value="F:metal ion binding"/>
    <property type="evidence" value="ECO:0007669"/>
    <property type="project" value="UniProtKB-KW"/>
</dbReference>
<keyword evidence="2" id="KW-0004">4Fe-4S</keyword>
<evidence type="ECO:0000256" key="1">
    <source>
        <dbReference type="ARBA" id="ARBA00001966"/>
    </source>
</evidence>
<dbReference type="SFLD" id="SFLDG01086">
    <property type="entry name" value="elongater_protein-like"/>
    <property type="match status" value="1"/>
</dbReference>
<reference evidence="8 9" key="1">
    <citation type="journal article" date="2014" name="Nature">
        <title>An environmental bacterial taxon with a large and distinct metabolic repertoire.</title>
        <authorList>
            <person name="Wilson M.C."/>
            <person name="Mori T."/>
            <person name="Ruckert C."/>
            <person name="Uria A.R."/>
            <person name="Helf M.J."/>
            <person name="Takada K."/>
            <person name="Gernert C."/>
            <person name="Steffens U.A."/>
            <person name="Heycke N."/>
            <person name="Schmitt S."/>
            <person name="Rinke C."/>
            <person name="Helfrich E.J."/>
            <person name="Brachmann A.O."/>
            <person name="Gurgui C."/>
            <person name="Wakimoto T."/>
            <person name="Kracht M."/>
            <person name="Crusemann M."/>
            <person name="Hentschel U."/>
            <person name="Abe I."/>
            <person name="Matsunaga S."/>
            <person name="Kalinowski J."/>
            <person name="Takeyama H."/>
            <person name="Piel J."/>
        </authorList>
    </citation>
    <scope>NUCLEOTIDE SEQUENCE [LARGE SCALE GENOMIC DNA]</scope>
    <source>
        <strain evidence="9">TSY1</strain>
    </source>
</reference>
<gene>
    <name evidence="8" type="ORF">ETSY1_18195</name>
</gene>
<dbReference type="GO" id="GO:0003824">
    <property type="term" value="F:catalytic activity"/>
    <property type="evidence" value="ECO:0007669"/>
    <property type="project" value="InterPro"/>
</dbReference>
<dbReference type="EMBL" id="AZHW01000540">
    <property type="protein sequence ID" value="ETW98560.1"/>
    <property type="molecule type" value="Genomic_DNA"/>
</dbReference>
<dbReference type="Pfam" id="PF04055">
    <property type="entry name" value="Radical_SAM"/>
    <property type="match status" value="1"/>
</dbReference>
<dbReference type="AlphaFoldDB" id="W4LLG3"/>
<dbReference type="SFLD" id="SFLDS00029">
    <property type="entry name" value="Radical_SAM"/>
    <property type="match status" value="1"/>
</dbReference>
<organism evidence="8 9">
    <name type="scientific">Entotheonella factor</name>
    <dbReference type="NCBI Taxonomy" id="1429438"/>
    <lineage>
        <taxon>Bacteria</taxon>
        <taxon>Pseudomonadati</taxon>
        <taxon>Nitrospinota/Tectimicrobiota group</taxon>
        <taxon>Candidatus Tectimicrobiota</taxon>
        <taxon>Candidatus Entotheonellia</taxon>
        <taxon>Candidatus Entotheonellales</taxon>
        <taxon>Candidatus Entotheonellaceae</taxon>
        <taxon>Candidatus Entotheonella</taxon>
    </lineage>
</organism>
<proteinExistence type="predicted"/>